<protein>
    <submittedName>
        <fullName evidence="1">Uncharacterized protein</fullName>
    </submittedName>
</protein>
<reference evidence="1 2" key="1">
    <citation type="journal article" date="2021" name="Elife">
        <title>Chloroplast acquisition without the gene transfer in kleptoplastic sea slugs, Plakobranchus ocellatus.</title>
        <authorList>
            <person name="Maeda T."/>
            <person name="Takahashi S."/>
            <person name="Yoshida T."/>
            <person name="Shimamura S."/>
            <person name="Takaki Y."/>
            <person name="Nagai Y."/>
            <person name="Toyoda A."/>
            <person name="Suzuki Y."/>
            <person name="Arimoto A."/>
            <person name="Ishii H."/>
            <person name="Satoh N."/>
            <person name="Nishiyama T."/>
            <person name="Hasebe M."/>
            <person name="Maruyama T."/>
            <person name="Minagawa J."/>
            <person name="Obokata J."/>
            <person name="Shigenobu S."/>
        </authorList>
    </citation>
    <scope>NUCLEOTIDE SEQUENCE [LARGE SCALE GENOMIC DNA]</scope>
</reference>
<name>A0AAV4CD48_9GAST</name>
<gene>
    <name evidence="1" type="ORF">PoB_005717100</name>
</gene>
<dbReference type="EMBL" id="BLXT01006250">
    <property type="protein sequence ID" value="GFO30666.1"/>
    <property type="molecule type" value="Genomic_DNA"/>
</dbReference>
<comment type="caution">
    <text evidence="1">The sequence shown here is derived from an EMBL/GenBank/DDBJ whole genome shotgun (WGS) entry which is preliminary data.</text>
</comment>
<evidence type="ECO:0000313" key="2">
    <source>
        <dbReference type="Proteomes" id="UP000735302"/>
    </source>
</evidence>
<organism evidence="1 2">
    <name type="scientific">Plakobranchus ocellatus</name>
    <dbReference type="NCBI Taxonomy" id="259542"/>
    <lineage>
        <taxon>Eukaryota</taxon>
        <taxon>Metazoa</taxon>
        <taxon>Spiralia</taxon>
        <taxon>Lophotrochozoa</taxon>
        <taxon>Mollusca</taxon>
        <taxon>Gastropoda</taxon>
        <taxon>Heterobranchia</taxon>
        <taxon>Euthyneura</taxon>
        <taxon>Panpulmonata</taxon>
        <taxon>Sacoglossa</taxon>
        <taxon>Placobranchoidea</taxon>
        <taxon>Plakobranchidae</taxon>
        <taxon>Plakobranchus</taxon>
    </lineage>
</organism>
<keyword evidence="2" id="KW-1185">Reference proteome</keyword>
<accession>A0AAV4CD48</accession>
<proteinExistence type="predicted"/>
<dbReference type="Proteomes" id="UP000735302">
    <property type="component" value="Unassembled WGS sequence"/>
</dbReference>
<sequence>MKQDFGRQAGPMPRRTGLIELIECTGPGAVMLGGSWSCHIYWGSAINQYIDPYIKHSLQEICFPRPCINRLTPLKDARALWIFLPTASFYVHKNTQKLYWIKTRANKCLCSLENLFILLPGIQSPSIRRGGVGPVVLLCG</sequence>
<evidence type="ECO:0000313" key="1">
    <source>
        <dbReference type="EMBL" id="GFO30666.1"/>
    </source>
</evidence>
<dbReference type="AlphaFoldDB" id="A0AAV4CD48"/>